<dbReference type="EMBL" id="KN833691">
    <property type="protein sequence ID" value="KIK28998.1"/>
    <property type="molecule type" value="Genomic_DNA"/>
</dbReference>
<keyword evidence="2" id="KW-1185">Reference proteome</keyword>
<dbReference type="HOGENOM" id="CLU_3020012_0_0_1"/>
<name>A0A0D0AAP1_9AGAM</name>
<dbReference type="AlphaFoldDB" id="A0A0D0AAP1"/>
<proteinExistence type="predicted"/>
<evidence type="ECO:0000313" key="1">
    <source>
        <dbReference type="EMBL" id="KIK28998.1"/>
    </source>
</evidence>
<dbReference type="Proteomes" id="UP000054018">
    <property type="component" value="Unassembled WGS sequence"/>
</dbReference>
<evidence type="ECO:0000313" key="2">
    <source>
        <dbReference type="Proteomes" id="UP000054018"/>
    </source>
</evidence>
<accession>A0A0D0AAP1</accession>
<reference evidence="2" key="2">
    <citation type="submission" date="2015-01" db="EMBL/GenBank/DDBJ databases">
        <title>Evolutionary Origins and Diversification of the Mycorrhizal Mutualists.</title>
        <authorList>
            <consortium name="DOE Joint Genome Institute"/>
            <consortium name="Mycorrhizal Genomics Consortium"/>
            <person name="Kohler A."/>
            <person name="Kuo A."/>
            <person name="Nagy L.G."/>
            <person name="Floudas D."/>
            <person name="Copeland A."/>
            <person name="Barry K.W."/>
            <person name="Cichocki N."/>
            <person name="Veneault-Fourrey C."/>
            <person name="LaButti K."/>
            <person name="Lindquist E.A."/>
            <person name="Lipzen A."/>
            <person name="Lundell T."/>
            <person name="Morin E."/>
            <person name="Murat C."/>
            <person name="Riley R."/>
            <person name="Ohm R."/>
            <person name="Sun H."/>
            <person name="Tunlid A."/>
            <person name="Henrissat B."/>
            <person name="Grigoriev I.V."/>
            <person name="Hibbett D.S."/>
            <person name="Martin F."/>
        </authorList>
    </citation>
    <scope>NUCLEOTIDE SEQUENCE [LARGE SCALE GENOMIC DNA]</scope>
    <source>
        <strain evidence="2">441</strain>
    </source>
</reference>
<protein>
    <submittedName>
        <fullName evidence="1">Uncharacterized protein</fullName>
    </submittedName>
</protein>
<organism evidence="1 2">
    <name type="scientific">Pisolithus microcarpus 441</name>
    <dbReference type="NCBI Taxonomy" id="765257"/>
    <lineage>
        <taxon>Eukaryota</taxon>
        <taxon>Fungi</taxon>
        <taxon>Dikarya</taxon>
        <taxon>Basidiomycota</taxon>
        <taxon>Agaricomycotina</taxon>
        <taxon>Agaricomycetes</taxon>
        <taxon>Agaricomycetidae</taxon>
        <taxon>Boletales</taxon>
        <taxon>Sclerodermatineae</taxon>
        <taxon>Pisolithaceae</taxon>
        <taxon>Pisolithus</taxon>
    </lineage>
</organism>
<sequence length="56" mass="6388">MIVRISSLLRPPISARRAFRCSQLRSWTCESINPSTSVELWCILSSIGRQVLAHLF</sequence>
<reference evidence="1 2" key="1">
    <citation type="submission" date="2014-04" db="EMBL/GenBank/DDBJ databases">
        <authorList>
            <consortium name="DOE Joint Genome Institute"/>
            <person name="Kuo A."/>
            <person name="Kohler A."/>
            <person name="Costa M.D."/>
            <person name="Nagy L.G."/>
            <person name="Floudas D."/>
            <person name="Copeland A."/>
            <person name="Barry K.W."/>
            <person name="Cichocki N."/>
            <person name="Veneault-Fourrey C."/>
            <person name="LaButti K."/>
            <person name="Lindquist E.A."/>
            <person name="Lipzen A."/>
            <person name="Lundell T."/>
            <person name="Morin E."/>
            <person name="Murat C."/>
            <person name="Sun H."/>
            <person name="Tunlid A."/>
            <person name="Henrissat B."/>
            <person name="Grigoriev I.V."/>
            <person name="Hibbett D.S."/>
            <person name="Martin F."/>
            <person name="Nordberg H.P."/>
            <person name="Cantor M.N."/>
            <person name="Hua S.X."/>
        </authorList>
    </citation>
    <scope>NUCLEOTIDE SEQUENCE [LARGE SCALE GENOMIC DNA]</scope>
    <source>
        <strain evidence="1 2">441</strain>
    </source>
</reference>
<feature type="non-terminal residue" evidence="1">
    <location>
        <position position="56"/>
    </location>
</feature>
<gene>
    <name evidence="1" type="ORF">PISMIDRAFT_673329</name>
</gene>